<dbReference type="Proteomes" id="UP001527882">
    <property type="component" value="Unassembled WGS sequence"/>
</dbReference>
<reference evidence="7 8" key="1">
    <citation type="submission" date="2022-12" db="EMBL/GenBank/DDBJ databases">
        <title>Draft genome sequence of Paenibacillus sp. dW9.</title>
        <authorList>
            <person name="Choi E.-W."/>
            <person name="Kim D.-U."/>
        </authorList>
    </citation>
    <scope>NUCLEOTIDE SEQUENCE [LARGE SCALE GENOMIC DNA]</scope>
    <source>
        <strain evidence="8">dW9</strain>
    </source>
</reference>
<feature type="signal peptide" evidence="6">
    <location>
        <begin position="1"/>
        <end position="22"/>
    </location>
</feature>
<feature type="chain" id="PRO_5045288702" evidence="6">
    <location>
        <begin position="23"/>
        <end position="450"/>
    </location>
</feature>
<keyword evidence="4" id="KW-0564">Palmitate</keyword>
<evidence type="ECO:0000313" key="7">
    <source>
        <dbReference type="EMBL" id="MCZ8513529.1"/>
    </source>
</evidence>
<keyword evidence="2 6" id="KW-0732">Signal</keyword>
<evidence type="ECO:0000256" key="3">
    <source>
        <dbReference type="ARBA" id="ARBA00023136"/>
    </source>
</evidence>
<organism evidence="7 8">
    <name type="scientific">Paenibacillus gyeongsangnamensis</name>
    <dbReference type="NCBI Taxonomy" id="3388067"/>
    <lineage>
        <taxon>Bacteria</taxon>
        <taxon>Bacillati</taxon>
        <taxon>Bacillota</taxon>
        <taxon>Bacilli</taxon>
        <taxon>Bacillales</taxon>
        <taxon>Paenibacillaceae</taxon>
        <taxon>Paenibacillus</taxon>
    </lineage>
</organism>
<proteinExistence type="predicted"/>
<dbReference type="SUPFAM" id="SSF53850">
    <property type="entry name" value="Periplasmic binding protein-like II"/>
    <property type="match status" value="1"/>
</dbReference>
<dbReference type="Pfam" id="PF13416">
    <property type="entry name" value="SBP_bac_8"/>
    <property type="match status" value="1"/>
</dbReference>
<keyword evidence="3" id="KW-0472">Membrane</keyword>
<evidence type="ECO:0000256" key="1">
    <source>
        <dbReference type="ARBA" id="ARBA00022475"/>
    </source>
</evidence>
<dbReference type="Gene3D" id="3.40.190.10">
    <property type="entry name" value="Periplasmic binding protein-like II"/>
    <property type="match status" value="1"/>
</dbReference>
<dbReference type="PANTHER" id="PTHR43649">
    <property type="entry name" value="ARABINOSE-BINDING PROTEIN-RELATED"/>
    <property type="match status" value="1"/>
</dbReference>
<dbReference type="PROSITE" id="PS51257">
    <property type="entry name" value="PROKAR_LIPOPROTEIN"/>
    <property type="match status" value="1"/>
</dbReference>
<sequence length="450" mass="50078">MKINHQRSASWLSVLLLASALAGCSGGSGAPKEQSKGADVNLNEPVTLTFVSQFADTKDYFDKLYGDRIRKKFPNVTINFIQRGTGTGINDLIASGTYPDIMYGNLSDIDGFLIDQGLAYDMSDLVKKFNFNLSALEPVHIDSIKNSNPDGALIGLPMPSSQVQVLFYNKALFDKFGVPYPKDGMTWDETYDLARKMTRVDGGQVYRGFSSFIGALLRDNQLSVPYLDPKADQMAAQEKWAGLINNLGRFYAIENNNRDPKKRSQTEEYTAFQKNMNVAMQVNQLTRYLEFPSELNWDMVTIPTFKEAPNTGSQPGAYYWYITKTNKSKDISFAIIAYLLSEEVQLDMAKTLGLVPSLKNTGDLFKAIGKDVPQLQGKNVQAVYKYKPAEASPKREKGLIGGNPNDLKKSMEKAFDSVTLDKVDVNTALRTAQEEMAKSIETKKANVKTK</sequence>
<name>A0ABT4Q9G9_9BACL</name>
<dbReference type="RefSeq" id="WP_269882049.1">
    <property type="nucleotide sequence ID" value="NZ_JAQAGZ010000008.1"/>
</dbReference>
<evidence type="ECO:0000256" key="2">
    <source>
        <dbReference type="ARBA" id="ARBA00022729"/>
    </source>
</evidence>
<evidence type="ECO:0000256" key="5">
    <source>
        <dbReference type="ARBA" id="ARBA00023288"/>
    </source>
</evidence>
<accession>A0ABT4Q9G9</accession>
<keyword evidence="8" id="KW-1185">Reference proteome</keyword>
<evidence type="ECO:0000256" key="6">
    <source>
        <dbReference type="SAM" id="SignalP"/>
    </source>
</evidence>
<evidence type="ECO:0000313" key="8">
    <source>
        <dbReference type="Proteomes" id="UP001527882"/>
    </source>
</evidence>
<keyword evidence="1" id="KW-1003">Cell membrane</keyword>
<keyword evidence="5" id="KW-0449">Lipoprotein</keyword>
<comment type="caution">
    <text evidence="7">The sequence shown here is derived from an EMBL/GenBank/DDBJ whole genome shotgun (WGS) entry which is preliminary data.</text>
</comment>
<dbReference type="EMBL" id="JAQAGZ010000008">
    <property type="protein sequence ID" value="MCZ8513529.1"/>
    <property type="molecule type" value="Genomic_DNA"/>
</dbReference>
<protein>
    <submittedName>
        <fullName evidence="7">Extracellular solute-binding protein</fullName>
    </submittedName>
</protein>
<evidence type="ECO:0000256" key="4">
    <source>
        <dbReference type="ARBA" id="ARBA00023139"/>
    </source>
</evidence>
<dbReference type="InterPro" id="IPR050490">
    <property type="entry name" value="Bact_solute-bd_prot1"/>
</dbReference>
<dbReference type="PANTHER" id="PTHR43649:SF33">
    <property type="entry name" value="POLYGALACTURONAN_RHAMNOGALACTURONAN-BINDING PROTEIN YTCQ"/>
    <property type="match status" value="1"/>
</dbReference>
<gene>
    <name evidence="7" type="ORF">O9H85_14015</name>
</gene>
<dbReference type="InterPro" id="IPR006059">
    <property type="entry name" value="SBP"/>
</dbReference>